<accession>A0A8S1MI35</accession>
<dbReference type="Proteomes" id="UP000688137">
    <property type="component" value="Unassembled WGS sequence"/>
</dbReference>
<comment type="caution">
    <text evidence="1">The sequence shown here is derived from an EMBL/GenBank/DDBJ whole genome shotgun (WGS) entry which is preliminary data.</text>
</comment>
<dbReference type="EMBL" id="CAJJDM010000064">
    <property type="protein sequence ID" value="CAD8080137.1"/>
    <property type="molecule type" value="Genomic_DNA"/>
</dbReference>
<sequence length="148" mass="17812">MIIEVNCIFFQKIPAIEIIFKNNNTIRTTYSLKISQTKYCLIFIVSQKVSDLLRQFKICNILAKQIEINCSKRFQSYNTLNQNISKQLQIWIYVDELLNYNSQIHFVEVYVHSIKKLLCREQKEYSIITRQVKQNMLRDVDYYSQIRI</sequence>
<protein>
    <submittedName>
        <fullName evidence="1">Uncharacterized protein</fullName>
    </submittedName>
</protein>
<keyword evidence="2" id="KW-1185">Reference proteome</keyword>
<proteinExistence type="predicted"/>
<organism evidence="1 2">
    <name type="scientific">Paramecium primaurelia</name>
    <dbReference type="NCBI Taxonomy" id="5886"/>
    <lineage>
        <taxon>Eukaryota</taxon>
        <taxon>Sar</taxon>
        <taxon>Alveolata</taxon>
        <taxon>Ciliophora</taxon>
        <taxon>Intramacronucleata</taxon>
        <taxon>Oligohymenophorea</taxon>
        <taxon>Peniculida</taxon>
        <taxon>Parameciidae</taxon>
        <taxon>Paramecium</taxon>
    </lineage>
</organism>
<dbReference type="AlphaFoldDB" id="A0A8S1MI35"/>
<evidence type="ECO:0000313" key="2">
    <source>
        <dbReference type="Proteomes" id="UP000688137"/>
    </source>
</evidence>
<name>A0A8S1MI35_PARPR</name>
<evidence type="ECO:0000313" key="1">
    <source>
        <dbReference type="EMBL" id="CAD8080137.1"/>
    </source>
</evidence>
<gene>
    <name evidence="1" type="ORF">PPRIM_AZ9-3.1.T0630111</name>
</gene>
<reference evidence="1" key="1">
    <citation type="submission" date="2021-01" db="EMBL/GenBank/DDBJ databases">
        <authorList>
            <consortium name="Genoscope - CEA"/>
            <person name="William W."/>
        </authorList>
    </citation>
    <scope>NUCLEOTIDE SEQUENCE</scope>
</reference>